<dbReference type="PANTHER" id="PTHR24321">
    <property type="entry name" value="DEHYDROGENASES, SHORT CHAIN"/>
    <property type="match status" value="1"/>
</dbReference>
<gene>
    <name evidence="4" type="ORF">EHS11_03965</name>
</gene>
<protein>
    <submittedName>
        <fullName evidence="4">NAD(P)-dependent oxidoreductase</fullName>
    </submittedName>
</protein>
<dbReference type="InterPro" id="IPR036291">
    <property type="entry name" value="NAD(P)-bd_dom_sf"/>
</dbReference>
<dbReference type="CDD" id="cd05233">
    <property type="entry name" value="SDR_c"/>
    <property type="match status" value="1"/>
</dbReference>
<evidence type="ECO:0000256" key="2">
    <source>
        <dbReference type="ARBA" id="ARBA00023002"/>
    </source>
</evidence>
<dbReference type="SUPFAM" id="SSF51735">
    <property type="entry name" value="NAD(P)-binding Rossmann-fold domains"/>
    <property type="match status" value="1"/>
</dbReference>
<dbReference type="PROSITE" id="PS00061">
    <property type="entry name" value="ADH_SHORT"/>
    <property type="match status" value="1"/>
</dbReference>
<dbReference type="PRINTS" id="PR00081">
    <property type="entry name" value="GDHRDH"/>
</dbReference>
<dbReference type="AlphaFoldDB" id="A0A4R9LT72"/>
<proteinExistence type="inferred from homology"/>
<accession>A0A4R9LT72</accession>
<evidence type="ECO:0000256" key="1">
    <source>
        <dbReference type="ARBA" id="ARBA00006484"/>
    </source>
</evidence>
<dbReference type="PRINTS" id="PR00080">
    <property type="entry name" value="SDRFAMILY"/>
</dbReference>
<dbReference type="OrthoDB" id="9775296at2"/>
<sequence length="268" mass="28769">MSKEFQSKVVFITGAAHGQGRATAIAFAKEGAKVAALDIAKQLAYPAYSLGTNEELVSLKKEIESLGSEALILTADVRSNQEIEKAVKETIAAFGKIDVLFNNAGICAYGLSHELTEEAWDSMIDINLKGSWIVGKHIIPIMIRQKSGVIINNSSVAGLRGMNRLSHYAASKWGLTGLSKSWAIELAPYGIRVNSLHPTGVNTPMNDGLAEMEGATPIEIAERSAGNLLPVPWVETEDVANSVLFLASQKSRYITGAQFVLDAGLLTR</sequence>
<comment type="caution">
    <text evidence="4">The sequence shown here is derived from an EMBL/GenBank/DDBJ whole genome shotgun (WGS) entry which is preliminary data.</text>
</comment>
<comment type="similarity">
    <text evidence="1 3">Belongs to the short-chain dehydrogenases/reductases (SDR) family.</text>
</comment>
<dbReference type="GO" id="GO:0016491">
    <property type="term" value="F:oxidoreductase activity"/>
    <property type="evidence" value="ECO:0007669"/>
    <property type="project" value="UniProtKB-KW"/>
</dbReference>
<dbReference type="Pfam" id="PF00106">
    <property type="entry name" value="adh_short"/>
    <property type="match status" value="1"/>
</dbReference>
<dbReference type="Proteomes" id="UP000298264">
    <property type="component" value="Unassembled WGS sequence"/>
</dbReference>
<dbReference type="FunFam" id="3.40.50.720:FF:000084">
    <property type="entry name" value="Short-chain dehydrogenase reductase"/>
    <property type="match status" value="1"/>
</dbReference>
<dbReference type="PANTHER" id="PTHR24321:SF8">
    <property type="entry name" value="ESTRADIOL 17-BETA-DEHYDROGENASE 8-RELATED"/>
    <property type="match status" value="1"/>
</dbReference>
<dbReference type="InterPro" id="IPR020904">
    <property type="entry name" value="Sc_DH/Rdtase_CS"/>
</dbReference>
<dbReference type="EMBL" id="RQHV01000029">
    <property type="protein sequence ID" value="TGN13396.1"/>
    <property type="molecule type" value="Genomic_DNA"/>
</dbReference>
<dbReference type="Gene3D" id="3.40.50.720">
    <property type="entry name" value="NAD(P)-binding Rossmann-like Domain"/>
    <property type="match status" value="1"/>
</dbReference>
<evidence type="ECO:0000313" key="5">
    <source>
        <dbReference type="Proteomes" id="UP000298264"/>
    </source>
</evidence>
<evidence type="ECO:0000256" key="3">
    <source>
        <dbReference type="RuleBase" id="RU000363"/>
    </source>
</evidence>
<evidence type="ECO:0000313" key="4">
    <source>
        <dbReference type="EMBL" id="TGN13396.1"/>
    </source>
</evidence>
<organism evidence="4 5">
    <name type="scientific">Leptospira ilyithenensis</name>
    <dbReference type="NCBI Taxonomy" id="2484901"/>
    <lineage>
        <taxon>Bacteria</taxon>
        <taxon>Pseudomonadati</taxon>
        <taxon>Spirochaetota</taxon>
        <taxon>Spirochaetia</taxon>
        <taxon>Leptospirales</taxon>
        <taxon>Leptospiraceae</taxon>
        <taxon>Leptospira</taxon>
    </lineage>
</organism>
<keyword evidence="5" id="KW-1185">Reference proteome</keyword>
<dbReference type="RefSeq" id="WP_135763120.1">
    <property type="nucleotide sequence ID" value="NZ_RQHV01000029.1"/>
</dbReference>
<reference evidence="4" key="1">
    <citation type="journal article" date="2019" name="PLoS Negl. Trop. Dis.">
        <title>Revisiting the worldwide diversity of Leptospira species in the environment.</title>
        <authorList>
            <person name="Vincent A.T."/>
            <person name="Schiettekatte O."/>
            <person name="Bourhy P."/>
            <person name="Veyrier F.J."/>
            <person name="Picardeau M."/>
        </authorList>
    </citation>
    <scope>NUCLEOTIDE SEQUENCE [LARGE SCALE GENOMIC DNA]</scope>
    <source>
        <strain evidence="4">201400974</strain>
    </source>
</reference>
<dbReference type="InterPro" id="IPR002347">
    <property type="entry name" value="SDR_fam"/>
</dbReference>
<name>A0A4R9LT72_9LEPT</name>
<keyword evidence="2" id="KW-0560">Oxidoreductase</keyword>